<dbReference type="AlphaFoldDB" id="A0A4V2RUX8"/>
<evidence type="ECO:0000259" key="1">
    <source>
        <dbReference type="Pfam" id="PF04326"/>
    </source>
</evidence>
<organism evidence="2 3">
    <name type="scientific">Natronoflexus pectinivorans</name>
    <dbReference type="NCBI Taxonomy" id="682526"/>
    <lineage>
        <taxon>Bacteria</taxon>
        <taxon>Pseudomonadati</taxon>
        <taxon>Bacteroidota</taxon>
        <taxon>Bacteroidia</taxon>
        <taxon>Marinilabiliales</taxon>
        <taxon>Marinilabiliaceae</taxon>
        <taxon>Natronoflexus</taxon>
    </lineage>
</organism>
<dbReference type="Pfam" id="PF04326">
    <property type="entry name" value="SLFN_AlbA_2"/>
    <property type="match status" value="1"/>
</dbReference>
<comment type="caution">
    <text evidence="2">The sequence shown here is derived from an EMBL/GenBank/DDBJ whole genome shotgun (WGS) entry which is preliminary data.</text>
</comment>
<dbReference type="Proteomes" id="UP000295221">
    <property type="component" value="Unassembled WGS sequence"/>
</dbReference>
<gene>
    <name evidence="2" type="ORF">EV194_1271</name>
</gene>
<evidence type="ECO:0000313" key="2">
    <source>
        <dbReference type="EMBL" id="TCO02184.1"/>
    </source>
</evidence>
<name>A0A4V2RUX8_9BACT</name>
<dbReference type="PANTHER" id="PTHR30595">
    <property type="entry name" value="GLPR-RELATED TRANSCRIPTIONAL REPRESSOR"/>
    <property type="match status" value="1"/>
</dbReference>
<keyword evidence="3" id="KW-1185">Reference proteome</keyword>
<dbReference type="InterPro" id="IPR038461">
    <property type="entry name" value="Schlafen_AlbA_2_dom_sf"/>
</dbReference>
<dbReference type="Gene3D" id="3.30.950.30">
    <property type="entry name" value="Schlafen, AAA domain"/>
    <property type="match status" value="1"/>
</dbReference>
<dbReference type="Pfam" id="PF13749">
    <property type="entry name" value="HATPase_c_4"/>
    <property type="match status" value="1"/>
</dbReference>
<dbReference type="GO" id="GO:0004386">
    <property type="term" value="F:helicase activity"/>
    <property type="evidence" value="ECO:0007669"/>
    <property type="project" value="UniProtKB-KW"/>
</dbReference>
<keyword evidence="2" id="KW-0067">ATP-binding</keyword>
<accession>A0A4V2RUX8</accession>
<evidence type="ECO:0000313" key="3">
    <source>
        <dbReference type="Proteomes" id="UP000295221"/>
    </source>
</evidence>
<keyword evidence="2" id="KW-0547">Nucleotide-binding</keyword>
<keyword evidence="2" id="KW-0347">Helicase</keyword>
<protein>
    <submittedName>
        <fullName evidence="2">ATP-dependent DNA helicase RecG</fullName>
    </submittedName>
</protein>
<feature type="domain" description="Schlafen AlbA-2" evidence="1">
    <location>
        <begin position="3"/>
        <end position="108"/>
    </location>
</feature>
<dbReference type="InterPro" id="IPR007421">
    <property type="entry name" value="Schlafen_AlbA_2_dom"/>
</dbReference>
<reference evidence="2 3" key="1">
    <citation type="submission" date="2019-03" db="EMBL/GenBank/DDBJ databases">
        <title>Genomic Encyclopedia of Type Strains, Phase IV (KMG-IV): sequencing the most valuable type-strain genomes for metagenomic binning, comparative biology and taxonomic classification.</title>
        <authorList>
            <person name="Goeker M."/>
        </authorList>
    </citation>
    <scope>NUCLEOTIDE SEQUENCE [LARGE SCALE GENOMIC DNA]</scope>
    <source>
        <strain evidence="2 3">DSM 24179</strain>
    </source>
</reference>
<sequence length="439" mass="50063">MTENQNIEWKESWKDEYLKWICGFANAQGGKLIIGKSDNGRTIGIENSKKLLEDIPNKIQSQLGIICDVNLIEENSNEIIEIVVKPYDNAISYQGKYHYRSGSTKQELKGKALNDFLLKKSGKTWDDVIENRATLDDIDPNAIEAFIKAAVISKRMPFIESETNTEVVLDNLLLRENGLIKRSAIVLFGKNPCKFYINAFVKIGRFGKTDDDLIFQEVVEGNAFQIADKTLEILDKKFLISPISYDGLHRIEKWEYPYKAVRETIINAIVHRDYFGAPVQISVYDDKIMIWNEGKLPEGFSIEDLKKKHTSRPYNPTIASVFFKGGLIEAWGRGTINIISECLKAGLPEPSFESEFGGISVKLFKPYTEKYLTEKGLNKRQIKAVIYCKENDFITNGIYQTISETSERTATRDLEFLTEIGLFEKVGEKKGTKYKLIRV</sequence>
<keyword evidence="2" id="KW-0378">Hydrolase</keyword>
<dbReference type="PANTHER" id="PTHR30595:SF6">
    <property type="entry name" value="SCHLAFEN ALBA-2 DOMAIN-CONTAINING PROTEIN"/>
    <property type="match status" value="1"/>
</dbReference>
<dbReference type="InterPro" id="IPR038475">
    <property type="entry name" value="RecG_C_sf"/>
</dbReference>
<dbReference type="EMBL" id="SLWK01000027">
    <property type="protein sequence ID" value="TCO02184.1"/>
    <property type="molecule type" value="Genomic_DNA"/>
</dbReference>
<dbReference type="RefSeq" id="WP_132435636.1">
    <property type="nucleotide sequence ID" value="NZ_SLWK01000027.1"/>
</dbReference>
<dbReference type="OrthoDB" id="1120869at2"/>
<dbReference type="Gene3D" id="3.30.565.60">
    <property type="match status" value="1"/>
</dbReference>
<proteinExistence type="predicted"/>